<accession>A0ABN2MZ19</accession>
<evidence type="ECO:0000313" key="3">
    <source>
        <dbReference type="Proteomes" id="UP001500449"/>
    </source>
</evidence>
<name>A0ABN2MZ19_9PSEU</name>
<protein>
    <recommendedName>
        <fullName evidence="1">AB hydrolase-1 domain-containing protein</fullName>
    </recommendedName>
</protein>
<dbReference type="Gene3D" id="3.40.50.1820">
    <property type="entry name" value="alpha/beta hydrolase"/>
    <property type="match status" value="1"/>
</dbReference>
<proteinExistence type="predicted"/>
<dbReference type="Proteomes" id="UP001500449">
    <property type="component" value="Unassembled WGS sequence"/>
</dbReference>
<dbReference type="InterPro" id="IPR000073">
    <property type="entry name" value="AB_hydrolase_1"/>
</dbReference>
<feature type="domain" description="AB hydrolase-1" evidence="1">
    <location>
        <begin position="4"/>
        <end position="206"/>
    </location>
</feature>
<reference evidence="2 3" key="1">
    <citation type="journal article" date="2019" name="Int. J. Syst. Evol. Microbiol.">
        <title>The Global Catalogue of Microorganisms (GCM) 10K type strain sequencing project: providing services to taxonomists for standard genome sequencing and annotation.</title>
        <authorList>
            <consortium name="The Broad Institute Genomics Platform"/>
            <consortium name="The Broad Institute Genome Sequencing Center for Infectious Disease"/>
            <person name="Wu L."/>
            <person name="Ma J."/>
        </authorList>
    </citation>
    <scope>NUCLEOTIDE SEQUENCE [LARGE SCALE GENOMIC DNA]</scope>
    <source>
        <strain evidence="2 3">JCM 16009</strain>
    </source>
</reference>
<evidence type="ECO:0000313" key="2">
    <source>
        <dbReference type="EMBL" id="GAA1844952.1"/>
    </source>
</evidence>
<sequence>MTFLILPGAGFSGSAWAGVAEELGAVVLPVPDLGSVADMADAVAAQVAELDVTGPLVTVGASLGAVVALELGWRTEVSGMVAMAAGFGIRVGRSTLSLLDDAGPEVFDQVARSGLGHPVEEHVRARREDLASRADGVMYRQLAALREHRAREPRRVVPTVVFQGLLDRSVRPEDQLELAQRCGAVVRVLEEVGHSPYLEAPDEVVRWSRVVEAAAGR</sequence>
<gene>
    <name evidence="2" type="ORF">GCM10009836_25560</name>
</gene>
<dbReference type="InterPro" id="IPR029058">
    <property type="entry name" value="AB_hydrolase_fold"/>
</dbReference>
<dbReference type="SUPFAM" id="SSF53474">
    <property type="entry name" value="alpha/beta-Hydrolases"/>
    <property type="match status" value="1"/>
</dbReference>
<dbReference type="Pfam" id="PF12697">
    <property type="entry name" value="Abhydrolase_6"/>
    <property type="match status" value="1"/>
</dbReference>
<organism evidence="2 3">
    <name type="scientific">Pseudonocardia ailaonensis</name>
    <dbReference type="NCBI Taxonomy" id="367279"/>
    <lineage>
        <taxon>Bacteria</taxon>
        <taxon>Bacillati</taxon>
        <taxon>Actinomycetota</taxon>
        <taxon>Actinomycetes</taxon>
        <taxon>Pseudonocardiales</taxon>
        <taxon>Pseudonocardiaceae</taxon>
        <taxon>Pseudonocardia</taxon>
    </lineage>
</organism>
<comment type="caution">
    <text evidence="2">The sequence shown here is derived from an EMBL/GenBank/DDBJ whole genome shotgun (WGS) entry which is preliminary data.</text>
</comment>
<evidence type="ECO:0000259" key="1">
    <source>
        <dbReference type="Pfam" id="PF12697"/>
    </source>
</evidence>
<dbReference type="EMBL" id="BAAAQK010000005">
    <property type="protein sequence ID" value="GAA1844952.1"/>
    <property type="molecule type" value="Genomic_DNA"/>
</dbReference>
<keyword evidence="3" id="KW-1185">Reference proteome</keyword>
<dbReference type="RefSeq" id="WP_344415811.1">
    <property type="nucleotide sequence ID" value="NZ_BAAAQK010000005.1"/>
</dbReference>